<accession>A0A8J7W4P3</accession>
<reference evidence="1" key="2">
    <citation type="submission" date="2021-04" db="EMBL/GenBank/DDBJ databases">
        <authorList>
            <person name="Liu J."/>
        </authorList>
    </citation>
    <scope>NUCLEOTIDE SEQUENCE</scope>
    <source>
        <strain evidence="1">BAD-6</strain>
    </source>
</reference>
<organism evidence="1 2">
    <name type="scientific">Sinanaerobacter chloroacetimidivorans</name>
    <dbReference type="NCBI Taxonomy" id="2818044"/>
    <lineage>
        <taxon>Bacteria</taxon>
        <taxon>Bacillati</taxon>
        <taxon>Bacillota</taxon>
        <taxon>Clostridia</taxon>
        <taxon>Peptostreptococcales</taxon>
        <taxon>Anaerovoracaceae</taxon>
        <taxon>Sinanaerobacter</taxon>
    </lineage>
</organism>
<evidence type="ECO:0000313" key="2">
    <source>
        <dbReference type="Proteomes" id="UP000675664"/>
    </source>
</evidence>
<dbReference type="AlphaFoldDB" id="A0A8J7W4P3"/>
<evidence type="ECO:0000313" key="1">
    <source>
        <dbReference type="EMBL" id="MBR0598996.1"/>
    </source>
</evidence>
<dbReference type="Proteomes" id="UP000675664">
    <property type="component" value="Unassembled WGS sequence"/>
</dbReference>
<dbReference type="EMBL" id="JAGSND010000009">
    <property type="protein sequence ID" value="MBR0598996.1"/>
    <property type="molecule type" value="Genomic_DNA"/>
</dbReference>
<proteinExistence type="predicted"/>
<gene>
    <name evidence="1" type="ORF">KCX82_13990</name>
</gene>
<name>A0A8J7W4P3_9FIRM</name>
<keyword evidence="2" id="KW-1185">Reference proteome</keyword>
<dbReference type="RefSeq" id="WP_227019122.1">
    <property type="nucleotide sequence ID" value="NZ_JAGSND010000009.1"/>
</dbReference>
<sequence length="181" mass="20329">MGISFEDLNRVSRFGVKKHIEIVDGYISSGLSLDDLTIHYGVDQESIAMILHGYGFYLGPAYGDPFDSKNKYKGLPFVLVQEFVSSAFPGFQKADNGSICEGQADDGSVCEGSMDNGSVCKDCHLESFLDAAHPGWRMPQYKEKKSLFYLSPEELKMDPSKEESTHYPLKKSLFHKLIRRK</sequence>
<comment type="caution">
    <text evidence="1">The sequence shown here is derived from an EMBL/GenBank/DDBJ whole genome shotgun (WGS) entry which is preliminary data.</text>
</comment>
<protein>
    <submittedName>
        <fullName evidence="1">Uncharacterized protein</fullName>
    </submittedName>
</protein>
<reference evidence="1" key="1">
    <citation type="submission" date="2021-04" db="EMBL/GenBank/DDBJ databases">
        <title>Sinoanaerobacter chloroacetimidivorans sp. nov., an obligate anaerobic bacterium isolated from anaerobic sludge.</title>
        <authorList>
            <person name="Bao Y."/>
        </authorList>
    </citation>
    <scope>NUCLEOTIDE SEQUENCE</scope>
    <source>
        <strain evidence="1">BAD-6</strain>
    </source>
</reference>